<dbReference type="InterPro" id="IPR039758">
    <property type="entry name" value="NAGK-like"/>
</dbReference>
<dbReference type="PANTHER" id="PTHR12862">
    <property type="entry name" value="BADF TYPE ATPASE DOMAIN-CONTAINING PROTEIN"/>
    <property type="match status" value="1"/>
</dbReference>
<name>A0AAV8Y8B9_9CUCU</name>
<comment type="caution">
    <text evidence="1">The sequence shown here is derived from an EMBL/GenBank/DDBJ whole genome shotgun (WGS) entry which is preliminary data.</text>
</comment>
<dbReference type="InterPro" id="IPR043129">
    <property type="entry name" value="ATPase_NBD"/>
</dbReference>
<dbReference type="Proteomes" id="UP001162162">
    <property type="component" value="Unassembled WGS sequence"/>
</dbReference>
<dbReference type="SUPFAM" id="SSF53067">
    <property type="entry name" value="Actin-like ATPase domain"/>
    <property type="match status" value="1"/>
</dbReference>
<dbReference type="Gene3D" id="3.30.420.40">
    <property type="match status" value="1"/>
</dbReference>
<sequence length="360" mass="41427">MLPNIPLPPEQDATRWSSWLEAVAYYDEYFECVERVICRLDSPEINDIKKAQDLLRQRSVRDDFRYIINNYGILIDVMRRFEIQGLSLSEQFTMLEDVMRSINDVRPNSVSVVIKEDMLRAFQANPGHSTLESIWQFQNGTIGKLPPDVLKYSTCIDKFSHCPISIVEAWRIAHRAIKCCFDDLDGFEKPPFPIDRVWSLVKEHFKIKTQADILDSFYKNFDKAYIASLCKKLVQLAREDDELSQSIFTEAGTYLARNISAVVVKAAPELTDRDGGIHILCVGSVWLSWDLLRSGFIKWMENNTSIDKMSLMKLNTEMGVGAALMASDRLHLPLERDYSKNYTVFYRYKRGVCCANNGTV</sequence>
<organism evidence="1 2">
    <name type="scientific">Aromia moschata</name>
    <dbReference type="NCBI Taxonomy" id="1265417"/>
    <lineage>
        <taxon>Eukaryota</taxon>
        <taxon>Metazoa</taxon>
        <taxon>Ecdysozoa</taxon>
        <taxon>Arthropoda</taxon>
        <taxon>Hexapoda</taxon>
        <taxon>Insecta</taxon>
        <taxon>Pterygota</taxon>
        <taxon>Neoptera</taxon>
        <taxon>Endopterygota</taxon>
        <taxon>Coleoptera</taxon>
        <taxon>Polyphaga</taxon>
        <taxon>Cucujiformia</taxon>
        <taxon>Chrysomeloidea</taxon>
        <taxon>Cerambycidae</taxon>
        <taxon>Cerambycinae</taxon>
        <taxon>Callichromatini</taxon>
        <taxon>Aromia</taxon>
    </lineage>
</organism>
<dbReference type="PANTHER" id="PTHR12862:SF0">
    <property type="entry name" value="N-ACETYL-D-GLUCOSAMINE KINASE"/>
    <property type="match status" value="1"/>
</dbReference>
<keyword evidence="2" id="KW-1185">Reference proteome</keyword>
<evidence type="ECO:0000313" key="1">
    <source>
        <dbReference type="EMBL" id="KAJ8947386.1"/>
    </source>
</evidence>
<protein>
    <submittedName>
        <fullName evidence="1">Uncharacterized protein</fullName>
    </submittedName>
</protein>
<accession>A0AAV8Y8B9</accession>
<gene>
    <name evidence="1" type="ORF">NQ318_017749</name>
</gene>
<dbReference type="AlphaFoldDB" id="A0AAV8Y8B9"/>
<proteinExistence type="predicted"/>
<evidence type="ECO:0000313" key="2">
    <source>
        <dbReference type="Proteomes" id="UP001162162"/>
    </source>
</evidence>
<reference evidence="1" key="1">
    <citation type="journal article" date="2023" name="Insect Mol. Biol.">
        <title>Genome sequencing provides insights into the evolution of gene families encoding plant cell wall-degrading enzymes in longhorned beetles.</title>
        <authorList>
            <person name="Shin N.R."/>
            <person name="Okamura Y."/>
            <person name="Kirsch R."/>
            <person name="Pauchet Y."/>
        </authorList>
    </citation>
    <scope>NUCLEOTIDE SEQUENCE</scope>
    <source>
        <strain evidence="1">AMC_N1</strain>
    </source>
</reference>
<dbReference type="EMBL" id="JAPWTK010000162">
    <property type="protein sequence ID" value="KAJ8947386.1"/>
    <property type="molecule type" value="Genomic_DNA"/>
</dbReference>
<dbReference type="GO" id="GO:0045127">
    <property type="term" value="F:N-acetylglucosamine kinase activity"/>
    <property type="evidence" value="ECO:0007669"/>
    <property type="project" value="InterPro"/>
</dbReference>